<dbReference type="Proteomes" id="UP001482620">
    <property type="component" value="Unassembled WGS sequence"/>
</dbReference>
<keyword evidence="2" id="KW-1185">Reference proteome</keyword>
<accession>A0ABV0UMY2</accession>
<evidence type="ECO:0000313" key="2">
    <source>
        <dbReference type="Proteomes" id="UP001482620"/>
    </source>
</evidence>
<dbReference type="EMBL" id="JAHRIQ010075862">
    <property type="protein sequence ID" value="MEQ2246101.1"/>
    <property type="molecule type" value="Genomic_DNA"/>
</dbReference>
<proteinExistence type="predicted"/>
<comment type="caution">
    <text evidence="1">The sequence shown here is derived from an EMBL/GenBank/DDBJ whole genome shotgun (WGS) entry which is preliminary data.</text>
</comment>
<organism evidence="1 2">
    <name type="scientific">Ilyodon furcidens</name>
    <name type="common">goldbreast splitfin</name>
    <dbReference type="NCBI Taxonomy" id="33524"/>
    <lineage>
        <taxon>Eukaryota</taxon>
        <taxon>Metazoa</taxon>
        <taxon>Chordata</taxon>
        <taxon>Craniata</taxon>
        <taxon>Vertebrata</taxon>
        <taxon>Euteleostomi</taxon>
        <taxon>Actinopterygii</taxon>
        <taxon>Neopterygii</taxon>
        <taxon>Teleostei</taxon>
        <taxon>Neoteleostei</taxon>
        <taxon>Acanthomorphata</taxon>
        <taxon>Ovalentaria</taxon>
        <taxon>Atherinomorphae</taxon>
        <taxon>Cyprinodontiformes</taxon>
        <taxon>Goodeidae</taxon>
        <taxon>Ilyodon</taxon>
    </lineage>
</organism>
<protein>
    <submittedName>
        <fullName evidence="1">Uncharacterized protein</fullName>
    </submittedName>
</protein>
<sequence length="90" mass="10289">MVLQINHRRTTTAAEKKNNYRSQNVVAFELLLYSGASKQLDANRKLLTIVMRQECCSVDRDSSFMKGRAITRRKTGATARSFDLTFTILM</sequence>
<reference evidence="1 2" key="1">
    <citation type="submission" date="2021-06" db="EMBL/GenBank/DDBJ databases">
        <authorList>
            <person name="Palmer J.M."/>
        </authorList>
    </citation>
    <scope>NUCLEOTIDE SEQUENCE [LARGE SCALE GENOMIC DNA]</scope>
    <source>
        <strain evidence="2">if_2019</strain>
        <tissue evidence="1">Muscle</tissue>
    </source>
</reference>
<name>A0ABV0UMY2_9TELE</name>
<gene>
    <name evidence="1" type="ORF">ILYODFUR_034716</name>
</gene>
<evidence type="ECO:0000313" key="1">
    <source>
        <dbReference type="EMBL" id="MEQ2246101.1"/>
    </source>
</evidence>